<name>A0A1J0R780_9TRYP</name>
<keyword evidence="5" id="KW-0325">Glycoprotein</keyword>
<proteinExistence type="predicted"/>
<evidence type="ECO:0000256" key="3">
    <source>
        <dbReference type="ARBA" id="ARBA00022622"/>
    </source>
</evidence>
<dbReference type="GO" id="GO:0042783">
    <property type="term" value="P:symbiont-mediated evasion of host immune response"/>
    <property type="evidence" value="ECO:0007669"/>
    <property type="project" value="InterPro"/>
</dbReference>
<evidence type="ECO:0000256" key="2">
    <source>
        <dbReference type="ARBA" id="ARBA00022475"/>
    </source>
</evidence>
<organism evidence="9">
    <name type="scientific">Trypanosoma brucei</name>
    <dbReference type="NCBI Taxonomy" id="5691"/>
    <lineage>
        <taxon>Eukaryota</taxon>
        <taxon>Discoba</taxon>
        <taxon>Euglenozoa</taxon>
        <taxon>Kinetoplastea</taxon>
        <taxon>Metakinetoplastina</taxon>
        <taxon>Trypanosomatida</taxon>
        <taxon>Trypanosomatidae</taxon>
        <taxon>Trypanosoma</taxon>
    </lineage>
</organism>
<feature type="chain" id="PRO_5013017844" evidence="7">
    <location>
        <begin position="26"/>
        <end position="366"/>
    </location>
</feature>
<dbReference type="AlphaFoldDB" id="A0A1J0R780"/>
<evidence type="ECO:0000313" key="9">
    <source>
        <dbReference type="EMBL" id="APD73612.1"/>
    </source>
</evidence>
<dbReference type="Pfam" id="PF00913">
    <property type="entry name" value="Trypan_glycop"/>
    <property type="match status" value="1"/>
</dbReference>
<reference evidence="9" key="1">
    <citation type="submission" date="2016-08" db="EMBL/GenBank/DDBJ databases">
        <title>VSG repertoire of Trypanosoma brucei EATRO 1125.</title>
        <authorList>
            <person name="Cross G.A."/>
        </authorList>
    </citation>
    <scope>NUCLEOTIDE SEQUENCE</scope>
    <source>
        <strain evidence="9">EATRO 1125</strain>
    </source>
</reference>
<dbReference type="InterPro" id="IPR001812">
    <property type="entry name" value="Trypano_VSG_A_N_dom"/>
</dbReference>
<comment type="subcellular location">
    <subcellularLocation>
        <location evidence="1">Cell membrane</location>
        <topology evidence="1">Lipid-anchor</topology>
        <topology evidence="1">GPI-anchor</topology>
    </subcellularLocation>
</comment>
<dbReference type="VEuPathDB" id="TriTrypDB:Tb427_000684300"/>
<dbReference type="SUPFAM" id="SSF58087">
    <property type="entry name" value="Variant surface glycoprotein (N-terminal domain)"/>
    <property type="match status" value="1"/>
</dbReference>
<keyword evidence="7" id="KW-0732">Signal</keyword>
<evidence type="ECO:0000256" key="7">
    <source>
        <dbReference type="SAM" id="SignalP"/>
    </source>
</evidence>
<evidence type="ECO:0000259" key="8">
    <source>
        <dbReference type="Pfam" id="PF00913"/>
    </source>
</evidence>
<dbReference type="GO" id="GO:0005886">
    <property type="term" value="C:plasma membrane"/>
    <property type="evidence" value="ECO:0007669"/>
    <property type="project" value="UniProtKB-SubCell"/>
</dbReference>
<feature type="domain" description="Trypanosome variant surface glycoprotein A-type N-terminal" evidence="8">
    <location>
        <begin position="14"/>
        <end position="352"/>
    </location>
</feature>
<dbReference type="EMBL" id="KX699656">
    <property type="protein sequence ID" value="APD73612.1"/>
    <property type="molecule type" value="Genomic_DNA"/>
</dbReference>
<dbReference type="GO" id="GO:0098552">
    <property type="term" value="C:side of membrane"/>
    <property type="evidence" value="ECO:0007669"/>
    <property type="project" value="UniProtKB-KW"/>
</dbReference>
<keyword evidence="3" id="KW-0336">GPI-anchor</keyword>
<evidence type="ECO:0000256" key="5">
    <source>
        <dbReference type="ARBA" id="ARBA00023180"/>
    </source>
</evidence>
<evidence type="ECO:0000256" key="1">
    <source>
        <dbReference type="ARBA" id="ARBA00004609"/>
    </source>
</evidence>
<keyword evidence="6" id="KW-0449">Lipoprotein</keyword>
<sequence>MFLTVKVCCLVMAITLWLSTGTVTANKNPIKLQAFTAMCKLSKALKATPAKVGQPTEQMLTKAASYEDLLTDLYSIKSLDPNRSLSSAAAIAFLATQKAAERRVGAKDLAPKATPAAGAETYVAGYIDQMTSIFIQAQASTDLCIAAGSGNTAMTSYVGLEGCLTGDDSFDKIPSAADAGGSDVEEQLAAVAALNGKNLQGSTGECKLTQADNTHGDYGGTTDQPANIYWVNSIVRFTASALAASAFPKDAATIKQVPIIKAALDAIDEAKLPEFVEDGTATLLDKLSDTSKTQKFENFDTTPKAAGVGTDTTKLTIDKADLEALAAALEAYREDPSRKSKLAEARREQQIAVAKQLDEVTTQKQQ</sequence>
<evidence type="ECO:0000256" key="6">
    <source>
        <dbReference type="ARBA" id="ARBA00023288"/>
    </source>
</evidence>
<protein>
    <submittedName>
        <fullName evidence="9">Variant surface glycoprotein 1125.1400</fullName>
    </submittedName>
</protein>
<feature type="signal peptide" evidence="7">
    <location>
        <begin position="1"/>
        <end position="25"/>
    </location>
</feature>
<keyword evidence="4" id="KW-0472">Membrane</keyword>
<accession>A0A1J0R780</accession>
<dbReference type="Gene3D" id="3.90.150.10">
    <property type="entry name" value="Variant Surface Glycoprotein, subunit A domain 1"/>
    <property type="match status" value="1"/>
</dbReference>
<keyword evidence="2" id="KW-1003">Cell membrane</keyword>
<evidence type="ECO:0000256" key="4">
    <source>
        <dbReference type="ARBA" id="ARBA00023136"/>
    </source>
</evidence>